<sequence length="301" mass="34344">MNKQKLLERIQDLTHPLSPISIDHPTKLDTLTDIQCVAFDFYGTMFISSVGDIGVDKDQQEHSEAFFSESLRDTGFEILKDEVGGRGNKLFEETIDKSVTAAQKKGIDHPEPDLRAVWWDVLTKLTDEQLIEGELTKERVIQFGIEFEFRINNIWPVPNLKTVLTTLLNQDIRLGIISNSQYYTPLAFEAFYEQSPEEFGFDPNLITWSYQARLKKPSVDFYKQFAKTLTQENLISEEVLYVGNDIRKDIAPAKSLGMKTALYVGDKRSIRHKPGDIEKEAYKPDLIIDDLTQLTNCISAG</sequence>
<comment type="caution">
    <text evidence="1">The sequence shown here is derived from an EMBL/GenBank/DDBJ whole genome shotgun (WGS) entry which is preliminary data.</text>
</comment>
<organism evidence="1 2">
    <name type="scientific">Fodinibius salicampi</name>
    <dbReference type="NCBI Taxonomy" id="1920655"/>
    <lineage>
        <taxon>Bacteria</taxon>
        <taxon>Pseudomonadati</taxon>
        <taxon>Balneolota</taxon>
        <taxon>Balneolia</taxon>
        <taxon>Balneolales</taxon>
        <taxon>Balneolaceae</taxon>
        <taxon>Fodinibius</taxon>
    </lineage>
</organism>
<evidence type="ECO:0000313" key="1">
    <source>
        <dbReference type="EMBL" id="MCW9712002.1"/>
    </source>
</evidence>
<dbReference type="SFLD" id="SFLDS00003">
    <property type="entry name" value="Haloacid_Dehalogenase"/>
    <property type="match status" value="1"/>
</dbReference>
<dbReference type="EMBL" id="JAJNDC010000001">
    <property type="protein sequence ID" value="MCW9712002.1"/>
    <property type="molecule type" value="Genomic_DNA"/>
</dbReference>
<protein>
    <submittedName>
        <fullName evidence="1">HAD family hydrolase</fullName>
    </submittedName>
</protein>
<dbReference type="InterPro" id="IPR051828">
    <property type="entry name" value="HAD-like_hydrolase_domain"/>
</dbReference>
<accession>A0ABT3PVW8</accession>
<dbReference type="Gene3D" id="3.40.50.1000">
    <property type="entry name" value="HAD superfamily/HAD-like"/>
    <property type="match status" value="1"/>
</dbReference>
<dbReference type="InterPro" id="IPR023214">
    <property type="entry name" value="HAD_sf"/>
</dbReference>
<dbReference type="Proteomes" id="UP001207337">
    <property type="component" value="Unassembled WGS sequence"/>
</dbReference>
<dbReference type="SFLD" id="SFLDG01129">
    <property type="entry name" value="C1.5:_HAD__Beta-PGM__Phosphata"/>
    <property type="match status" value="1"/>
</dbReference>
<name>A0ABT3PVW8_9BACT</name>
<keyword evidence="1" id="KW-0378">Hydrolase</keyword>
<dbReference type="SUPFAM" id="SSF56784">
    <property type="entry name" value="HAD-like"/>
    <property type="match status" value="1"/>
</dbReference>
<dbReference type="Pfam" id="PF13242">
    <property type="entry name" value="Hydrolase_like"/>
    <property type="match status" value="1"/>
</dbReference>
<evidence type="ECO:0000313" key="2">
    <source>
        <dbReference type="Proteomes" id="UP001207337"/>
    </source>
</evidence>
<gene>
    <name evidence="1" type="ORF">LQ318_03710</name>
</gene>
<dbReference type="PANTHER" id="PTHR46191:SF2">
    <property type="entry name" value="HALOACID DEHALOGENASE-LIKE HYDROLASE DOMAIN-CONTAINING PROTEIN 3"/>
    <property type="match status" value="1"/>
</dbReference>
<keyword evidence="2" id="KW-1185">Reference proteome</keyword>
<dbReference type="RefSeq" id="WP_265787637.1">
    <property type="nucleotide sequence ID" value="NZ_BAABRS010000001.1"/>
</dbReference>
<dbReference type="InterPro" id="IPR036412">
    <property type="entry name" value="HAD-like_sf"/>
</dbReference>
<dbReference type="PANTHER" id="PTHR46191">
    <property type="match status" value="1"/>
</dbReference>
<reference evidence="1 2" key="1">
    <citation type="submission" date="2021-11" db="EMBL/GenBank/DDBJ databases">
        <title>Aliifidinibius sp. nov., a new bacterium isolated from saline soil.</title>
        <authorList>
            <person name="Galisteo C."/>
            <person name="De La Haba R."/>
            <person name="Sanchez-Porro C."/>
            <person name="Ventosa A."/>
        </authorList>
    </citation>
    <scope>NUCLEOTIDE SEQUENCE [LARGE SCALE GENOMIC DNA]</scope>
    <source>
        <strain evidence="1 2">KACC 190600</strain>
    </source>
</reference>
<dbReference type="GO" id="GO:0016787">
    <property type="term" value="F:hydrolase activity"/>
    <property type="evidence" value="ECO:0007669"/>
    <property type="project" value="UniProtKB-KW"/>
</dbReference>
<proteinExistence type="predicted"/>